<dbReference type="PANTHER" id="PTHR30146">
    <property type="entry name" value="LACI-RELATED TRANSCRIPTIONAL REPRESSOR"/>
    <property type="match status" value="1"/>
</dbReference>
<evidence type="ECO:0000313" key="6">
    <source>
        <dbReference type="Proteomes" id="UP000002361"/>
    </source>
</evidence>
<dbReference type="SUPFAM" id="SSF47413">
    <property type="entry name" value="lambda repressor-like DNA-binding domains"/>
    <property type="match status" value="1"/>
</dbReference>
<dbReference type="Proteomes" id="UP000002361">
    <property type="component" value="Plasmid pRCB133"/>
</dbReference>
<gene>
    <name evidence="5" type="ordered locus">RCAP_rcp00009</name>
</gene>
<dbReference type="CDD" id="cd06267">
    <property type="entry name" value="PBP1_LacI_sugar_binding-like"/>
    <property type="match status" value="1"/>
</dbReference>
<dbReference type="EMBL" id="CP001313">
    <property type="protein sequence ID" value="ADE87267.1"/>
    <property type="molecule type" value="Genomic_DNA"/>
</dbReference>
<dbReference type="HOGENOM" id="CLU_037628_6_1_5"/>
<dbReference type="InterPro" id="IPR046335">
    <property type="entry name" value="LacI/GalR-like_sensor"/>
</dbReference>
<reference evidence="5 6" key="2">
    <citation type="journal article" date="2010" name="J. Bacteriol.">
        <title>Complete genome sequence of the photosynthetic purple nonsulfur bacterium Rhodobacter capsulatus SB 1003.</title>
        <authorList>
            <person name="Strnad H."/>
            <person name="Lapidus A."/>
            <person name="Paces J."/>
            <person name="Ulbrich P."/>
            <person name="Vlcek C."/>
            <person name="Paces V."/>
            <person name="Haselkorn R."/>
        </authorList>
    </citation>
    <scope>NUCLEOTIDE SEQUENCE [LARGE SCALE GENOMIC DNA]</scope>
    <source>
        <strain evidence="6">ATCC BAA-309 / NBRC 16581 / SB1003</strain>
        <plasmid evidence="5 6">pRCB133</plasmid>
    </source>
</reference>
<keyword evidence="6" id="KW-1185">Reference proteome</keyword>
<dbReference type="Pfam" id="PF00356">
    <property type="entry name" value="LacI"/>
    <property type="match status" value="1"/>
</dbReference>
<organism evidence="5 6">
    <name type="scientific">Rhodobacter capsulatus (strain ATCC BAA-309 / NBRC 16581 / SB1003)</name>
    <dbReference type="NCBI Taxonomy" id="272942"/>
    <lineage>
        <taxon>Bacteria</taxon>
        <taxon>Pseudomonadati</taxon>
        <taxon>Pseudomonadota</taxon>
        <taxon>Alphaproteobacteria</taxon>
        <taxon>Rhodobacterales</taxon>
        <taxon>Rhodobacter group</taxon>
        <taxon>Rhodobacter</taxon>
    </lineage>
</organism>
<keyword evidence="3" id="KW-0804">Transcription</keyword>
<evidence type="ECO:0000256" key="2">
    <source>
        <dbReference type="ARBA" id="ARBA00023125"/>
    </source>
</evidence>
<dbReference type="OrthoDB" id="234496at2"/>
<geneLocation type="plasmid" evidence="5 6">
    <name>pRCB133</name>
</geneLocation>
<dbReference type="GO" id="GO:0000976">
    <property type="term" value="F:transcription cis-regulatory region binding"/>
    <property type="evidence" value="ECO:0007669"/>
    <property type="project" value="TreeGrafter"/>
</dbReference>
<accession>D5AVD2</accession>
<reference key="1">
    <citation type="submission" date="2008-12" db="EMBL/GenBank/DDBJ databases">
        <title>Complete genome sequence of Rhodobacter capsulatus SB1003.</title>
        <authorList>
            <person name="Strnad H."/>
            <person name="Lapidus A."/>
            <person name="Vlcek C."/>
            <person name="Ulbrich P."/>
            <person name="Paces J."/>
            <person name="Maltsev N."/>
            <person name="Kumar V."/>
            <person name="Kogan Y."/>
            <person name="Milgram A."/>
            <person name="Rebrekov D."/>
            <person name="Mazur M."/>
            <person name="Cox R."/>
            <person name="Kyrpides N."/>
            <person name="Kolar M."/>
            <person name="Sachova J."/>
            <person name="Ridl J."/>
            <person name="Ivanova N."/>
            <person name="Kapatral V."/>
            <person name="Los T."/>
            <person name="Lykidis A."/>
            <person name="Mikhailova N."/>
            <person name="Reznik G."/>
            <person name="Vasieva O."/>
            <person name="Fonstein M."/>
            <person name="Paces V."/>
            <person name="Haselkorn R."/>
        </authorList>
    </citation>
    <scope>NUCLEOTIDE SEQUENCE</scope>
    <source>
        <strain>SB1003</strain>
    </source>
</reference>
<dbReference type="Gene3D" id="1.10.260.40">
    <property type="entry name" value="lambda repressor-like DNA-binding domains"/>
    <property type="match status" value="1"/>
</dbReference>
<dbReference type="AlphaFoldDB" id="D5AVD2"/>
<keyword evidence="1" id="KW-0805">Transcription regulation</keyword>
<dbReference type="InterPro" id="IPR028082">
    <property type="entry name" value="Peripla_BP_I"/>
</dbReference>
<dbReference type="Gene3D" id="3.40.50.2300">
    <property type="match status" value="2"/>
</dbReference>
<name>D5AVD2_RHOCB</name>
<dbReference type="SUPFAM" id="SSF53822">
    <property type="entry name" value="Periplasmic binding protein-like I"/>
    <property type="match status" value="1"/>
</dbReference>
<dbReference type="PROSITE" id="PS50932">
    <property type="entry name" value="HTH_LACI_2"/>
    <property type="match status" value="1"/>
</dbReference>
<evidence type="ECO:0000313" key="5">
    <source>
        <dbReference type="EMBL" id="ADE87267.1"/>
    </source>
</evidence>
<sequence>MAPRKTVTLKDIAAAANVSRAAAARALNGYGYVGAATAERVIEIAAQLGYRGNRVAQALRGGQLPLVGFVPGDIQNPFFAQIAHDIDAQLRQSRQSLLIASSAESVAQERDLIESFRALNVRGVIVAPAASPTRPHLEALLHEGVPLVLIDRAVEGLPCDCVSVDNAGGARAAVGCLIAAGHRRVAVIHDDQRIVTARDRLAGYAGALADHGIALDARLIAVAQSTVAQATEATIRLFRQPDPPTALFTLDSLMTKGALLGLRALGLSVPRDVSLVGFDDFDLATFTEPQITVVAQPVAQIGPLAVRMLLERMRGSTEPPRHVQLPTRLIRRGSVAPPGGGAAATDSAC</sequence>
<evidence type="ECO:0000256" key="3">
    <source>
        <dbReference type="ARBA" id="ARBA00023163"/>
    </source>
</evidence>
<evidence type="ECO:0000259" key="4">
    <source>
        <dbReference type="PROSITE" id="PS50932"/>
    </source>
</evidence>
<protein>
    <submittedName>
        <fullName evidence="5">Transcriptional regulator, LacI family</fullName>
    </submittedName>
</protein>
<dbReference type="GO" id="GO:0003700">
    <property type="term" value="F:DNA-binding transcription factor activity"/>
    <property type="evidence" value="ECO:0007669"/>
    <property type="project" value="TreeGrafter"/>
</dbReference>
<proteinExistence type="predicted"/>
<feature type="domain" description="HTH lacI-type" evidence="4">
    <location>
        <begin position="7"/>
        <end position="61"/>
    </location>
</feature>
<dbReference type="GeneID" id="31492326"/>
<dbReference type="InterPro" id="IPR000843">
    <property type="entry name" value="HTH_LacI"/>
</dbReference>
<keyword evidence="2" id="KW-0238">DNA-binding</keyword>
<evidence type="ECO:0000256" key="1">
    <source>
        <dbReference type="ARBA" id="ARBA00023015"/>
    </source>
</evidence>
<dbReference type="InterPro" id="IPR010982">
    <property type="entry name" value="Lambda_DNA-bd_dom_sf"/>
</dbReference>
<dbReference type="RefSeq" id="WP_013069239.1">
    <property type="nucleotide sequence ID" value="NC_014035.1"/>
</dbReference>
<dbReference type="SMART" id="SM00354">
    <property type="entry name" value="HTH_LACI"/>
    <property type="match status" value="1"/>
</dbReference>
<dbReference type="KEGG" id="rcp:RCAP_rcp00009"/>
<dbReference type="PANTHER" id="PTHR30146:SF109">
    <property type="entry name" value="HTH-TYPE TRANSCRIPTIONAL REGULATOR GALS"/>
    <property type="match status" value="1"/>
</dbReference>
<dbReference type="Pfam" id="PF13377">
    <property type="entry name" value="Peripla_BP_3"/>
    <property type="match status" value="1"/>
</dbReference>
<keyword evidence="5" id="KW-0614">Plasmid</keyword>
<dbReference type="PROSITE" id="PS00356">
    <property type="entry name" value="HTH_LACI_1"/>
    <property type="match status" value="1"/>
</dbReference>